<feature type="region of interest" description="Disordered" evidence="3">
    <location>
        <begin position="317"/>
        <end position="340"/>
    </location>
</feature>
<feature type="compositionally biased region" description="Polar residues" evidence="3">
    <location>
        <begin position="331"/>
        <end position="340"/>
    </location>
</feature>
<dbReference type="Gene3D" id="3.30.70.330">
    <property type="match status" value="4"/>
</dbReference>
<evidence type="ECO:0000256" key="1">
    <source>
        <dbReference type="ARBA" id="ARBA00022884"/>
    </source>
</evidence>
<evidence type="ECO:0000256" key="3">
    <source>
        <dbReference type="SAM" id="MobiDB-lite"/>
    </source>
</evidence>
<feature type="domain" description="RRM" evidence="4">
    <location>
        <begin position="436"/>
        <end position="509"/>
    </location>
</feature>
<dbReference type="InterPro" id="IPR035979">
    <property type="entry name" value="RBD_domain_sf"/>
</dbReference>
<keyword evidence="1 2" id="KW-0694">RNA-binding</keyword>
<dbReference type="Pfam" id="PF00076">
    <property type="entry name" value="RRM_1"/>
    <property type="match status" value="3"/>
</dbReference>
<dbReference type="SMART" id="SM00361">
    <property type="entry name" value="RRM_1"/>
    <property type="match status" value="1"/>
</dbReference>
<feature type="domain" description="RRM" evidence="4">
    <location>
        <begin position="535"/>
        <end position="612"/>
    </location>
</feature>
<evidence type="ECO:0000259" key="4">
    <source>
        <dbReference type="PROSITE" id="PS50102"/>
    </source>
</evidence>
<proteinExistence type="predicted"/>
<dbReference type="CDD" id="cd12317">
    <property type="entry name" value="RRM4_RBM19_RRM3_MRD1"/>
    <property type="match status" value="1"/>
</dbReference>
<dbReference type="InterPro" id="IPR003954">
    <property type="entry name" value="RRM_euk-type"/>
</dbReference>
<protein>
    <submittedName>
        <fullName evidence="5">Putative RNA-binding protein 19</fullName>
    </submittedName>
</protein>
<dbReference type="InterPro" id="IPR000504">
    <property type="entry name" value="RRM_dom"/>
</dbReference>
<name>A0A6G1S8Q6_9ACAR</name>
<sequence length="612" mass="70476">MTNIKVKTSAQPEIDEHDPEFKEFMNLQRNIGKNSRFKHVWSDDAKMDAENVAIPAPVKKKAPAKKPINESTHTDKDHETKAENPETEKKSLLHPDYGTKSDHDTTTPRKRHKRSRPKKKSSKAKPKEIFVHTIKVKGIPEDVKRKDVINFFKPLELLSIRLNKKDRMCYVSFKDKGDLMFALRKDMHFWGTCRIKCVQHNVKRSKIYKKEKEEKRKVKEEQYKKYEAIIAETEPVEESGRLFIRNLNYNCKQEDLEEVFSKYGELTEVHFPIDKQTRMPKGYAYVEFMFPKNAARAYEELNGTQFQGRNFHLIPSKPKPEPKLIDGQAPPRSSSSYPLNQSSFKREKMLEQKQVAPKGSNWNILFLGQNALADVVSESRGVDKSKLLTQQTQKDPIAVRMALGDASAVDEMRKFLITNGVELDSFDNPQAPRSRNVIIVKNLPSSDTNKQDLLALFEPHGRVARVIVPPNGLTAIVEMEEPVEAKVAFKKLAYSKFKDSILYLEWAPINVFREKSLVDQEKAEMEQMEKLQTGTKILVKNVPFEATSSEIKKVFAAYGELNFVRLPKKIDGQHRGFAFVDFLTKEDALRAFRGLGHSTHLYGRKLILEWAK</sequence>
<dbReference type="AlphaFoldDB" id="A0A6G1S8Q6"/>
<feature type="domain" description="RRM" evidence="4">
    <location>
        <begin position="240"/>
        <end position="318"/>
    </location>
</feature>
<dbReference type="GO" id="GO:0003723">
    <property type="term" value="F:RNA binding"/>
    <property type="evidence" value="ECO:0007669"/>
    <property type="project" value="UniProtKB-UniRule"/>
</dbReference>
<organism evidence="5">
    <name type="scientific">Aceria tosichella</name>
    <name type="common">wheat curl mite</name>
    <dbReference type="NCBI Taxonomy" id="561515"/>
    <lineage>
        <taxon>Eukaryota</taxon>
        <taxon>Metazoa</taxon>
        <taxon>Ecdysozoa</taxon>
        <taxon>Arthropoda</taxon>
        <taxon>Chelicerata</taxon>
        <taxon>Arachnida</taxon>
        <taxon>Acari</taxon>
        <taxon>Acariformes</taxon>
        <taxon>Trombidiformes</taxon>
        <taxon>Prostigmata</taxon>
        <taxon>Eupodina</taxon>
        <taxon>Eriophyoidea</taxon>
        <taxon>Eriophyidae</taxon>
        <taxon>Eriophyinae</taxon>
        <taxon>Aceriini</taxon>
        <taxon>Aceria</taxon>
    </lineage>
</organism>
<dbReference type="SUPFAM" id="SSF54928">
    <property type="entry name" value="RNA-binding domain, RBD"/>
    <property type="match status" value="3"/>
</dbReference>
<evidence type="ECO:0000256" key="2">
    <source>
        <dbReference type="PROSITE-ProRule" id="PRU00176"/>
    </source>
</evidence>
<feature type="region of interest" description="Disordered" evidence="3">
    <location>
        <begin position="48"/>
        <end position="127"/>
    </location>
</feature>
<reference evidence="5" key="1">
    <citation type="submission" date="2018-10" db="EMBL/GenBank/DDBJ databases">
        <title>Transcriptome assembly of Aceria tosichella (Wheat curl mite) Type 2.</title>
        <authorList>
            <person name="Scully E.D."/>
            <person name="Geib S.M."/>
            <person name="Palmer N.A."/>
            <person name="Gupta A.K."/>
            <person name="Sarath G."/>
            <person name="Tatineni S."/>
        </authorList>
    </citation>
    <scope>NUCLEOTIDE SEQUENCE</scope>
    <source>
        <strain evidence="5">LincolnNE</strain>
    </source>
</reference>
<gene>
    <name evidence="5" type="primary">RBM19</name>
    <name evidence="5" type="ORF">g.15409</name>
</gene>
<dbReference type="EMBL" id="GGYP01001978">
    <property type="protein sequence ID" value="MDE46749.1"/>
    <property type="molecule type" value="Transcribed_RNA"/>
</dbReference>
<accession>A0A6G1S8Q6</accession>
<dbReference type="PANTHER" id="PTHR10352">
    <property type="entry name" value="EUKARYOTIC TRANSLATION INITIATION FACTOR 3 SUBUNIT G"/>
    <property type="match status" value="1"/>
</dbReference>
<feature type="compositionally biased region" description="Basic and acidic residues" evidence="3">
    <location>
        <begin position="72"/>
        <end position="107"/>
    </location>
</feature>
<dbReference type="InterPro" id="IPR012677">
    <property type="entry name" value="Nucleotide-bd_a/b_plait_sf"/>
</dbReference>
<dbReference type="SMART" id="SM00360">
    <property type="entry name" value="RRM"/>
    <property type="match status" value="4"/>
</dbReference>
<feature type="compositionally biased region" description="Basic residues" evidence="3">
    <location>
        <begin position="108"/>
        <end position="124"/>
    </location>
</feature>
<evidence type="ECO:0000313" key="5">
    <source>
        <dbReference type="EMBL" id="MDE46749.1"/>
    </source>
</evidence>
<dbReference type="PROSITE" id="PS50102">
    <property type="entry name" value="RRM"/>
    <property type="match status" value="3"/>
</dbReference>